<dbReference type="GO" id="GO:0006508">
    <property type="term" value="P:proteolysis"/>
    <property type="evidence" value="ECO:0007669"/>
    <property type="project" value="UniProtKB-KW"/>
</dbReference>
<evidence type="ECO:0000259" key="5">
    <source>
        <dbReference type="PROSITE" id="PS50235"/>
    </source>
</evidence>
<accession>A0AA84Z9S3</accession>
<dbReference type="GO" id="GO:0004843">
    <property type="term" value="F:cysteine-type deubiquitinase activity"/>
    <property type="evidence" value="ECO:0007669"/>
    <property type="project" value="InterPro"/>
</dbReference>
<dbReference type="GO" id="GO:0016477">
    <property type="term" value="P:cell migration"/>
    <property type="evidence" value="ECO:0007669"/>
    <property type="project" value="TreeGrafter"/>
</dbReference>
<dbReference type="PANTHER" id="PTHR24006">
    <property type="entry name" value="UBIQUITIN CARBOXYL-TERMINAL HYDROLASE"/>
    <property type="match status" value="1"/>
</dbReference>
<dbReference type="GO" id="GO:0005634">
    <property type="term" value="C:nucleus"/>
    <property type="evidence" value="ECO:0007669"/>
    <property type="project" value="TreeGrafter"/>
</dbReference>
<evidence type="ECO:0000256" key="1">
    <source>
        <dbReference type="ARBA" id="ARBA00022670"/>
    </source>
</evidence>
<feature type="region of interest" description="Disordered" evidence="4">
    <location>
        <begin position="1"/>
        <end position="24"/>
    </location>
</feature>
<dbReference type="Pfam" id="PF00443">
    <property type="entry name" value="UCH"/>
    <property type="match status" value="1"/>
</dbReference>
<feature type="compositionally biased region" description="Acidic residues" evidence="4">
    <location>
        <begin position="3906"/>
        <end position="3929"/>
    </location>
</feature>
<organism evidence="6 7">
    <name type="scientific">Schistosoma margrebowiei</name>
    <dbReference type="NCBI Taxonomy" id="48269"/>
    <lineage>
        <taxon>Eukaryota</taxon>
        <taxon>Metazoa</taxon>
        <taxon>Spiralia</taxon>
        <taxon>Lophotrochozoa</taxon>
        <taxon>Platyhelminthes</taxon>
        <taxon>Trematoda</taxon>
        <taxon>Digenea</taxon>
        <taxon>Strigeidida</taxon>
        <taxon>Schistosomatoidea</taxon>
        <taxon>Schistosomatidae</taxon>
        <taxon>Schistosoma</taxon>
    </lineage>
</organism>
<dbReference type="WBParaSite" id="SMRG1_20320.2">
    <property type="protein sequence ID" value="SMRG1_20320.2"/>
    <property type="gene ID" value="SMRG1_20320"/>
</dbReference>
<dbReference type="InterPro" id="IPR001394">
    <property type="entry name" value="Peptidase_C19_UCH"/>
</dbReference>
<dbReference type="SUPFAM" id="SSF54001">
    <property type="entry name" value="Cysteine proteinases"/>
    <property type="match status" value="1"/>
</dbReference>
<dbReference type="InterPro" id="IPR050164">
    <property type="entry name" value="Peptidase_C19"/>
</dbReference>
<dbReference type="Gene3D" id="3.90.70.10">
    <property type="entry name" value="Cysteine proteinases"/>
    <property type="match status" value="1"/>
</dbReference>
<feature type="compositionally biased region" description="Polar residues" evidence="4">
    <location>
        <begin position="206"/>
        <end position="215"/>
    </location>
</feature>
<feature type="region of interest" description="Disordered" evidence="4">
    <location>
        <begin position="2611"/>
        <end position="2634"/>
    </location>
</feature>
<feature type="compositionally biased region" description="Basic residues" evidence="4">
    <location>
        <begin position="2082"/>
        <end position="2092"/>
    </location>
</feature>
<dbReference type="PROSITE" id="PS00973">
    <property type="entry name" value="USP_2"/>
    <property type="match status" value="1"/>
</dbReference>
<feature type="region of interest" description="Disordered" evidence="4">
    <location>
        <begin position="1955"/>
        <end position="1996"/>
    </location>
</feature>
<dbReference type="Pfam" id="PF25010">
    <property type="entry name" value="ARM_UBP24_USP9X-Y"/>
    <property type="match status" value="1"/>
</dbReference>
<feature type="region of interest" description="Disordered" evidence="4">
    <location>
        <begin position="4041"/>
        <end position="4067"/>
    </location>
</feature>
<evidence type="ECO:0000313" key="7">
    <source>
        <dbReference type="WBParaSite" id="SMRG1_20320.2"/>
    </source>
</evidence>
<dbReference type="InterPro" id="IPR028889">
    <property type="entry name" value="USP"/>
</dbReference>
<proteinExistence type="predicted"/>
<feature type="region of interest" description="Disordered" evidence="4">
    <location>
        <begin position="206"/>
        <end position="226"/>
    </location>
</feature>
<evidence type="ECO:0000256" key="4">
    <source>
        <dbReference type="SAM" id="MobiDB-lite"/>
    </source>
</evidence>
<dbReference type="PROSITE" id="PS00972">
    <property type="entry name" value="USP_1"/>
    <property type="match status" value="1"/>
</dbReference>
<dbReference type="PROSITE" id="PS50235">
    <property type="entry name" value="USP_3"/>
    <property type="match status" value="1"/>
</dbReference>
<protein>
    <submittedName>
        <fullName evidence="7">USP domain-containing protein</fullName>
    </submittedName>
</protein>
<keyword evidence="1" id="KW-0645">Protease</keyword>
<feature type="compositionally biased region" description="Low complexity" evidence="4">
    <location>
        <begin position="1955"/>
        <end position="1994"/>
    </location>
</feature>
<dbReference type="PANTHER" id="PTHR24006:SF925">
    <property type="entry name" value="UBIQUITINYL HYDROLASE 1"/>
    <property type="match status" value="1"/>
</dbReference>
<feature type="region of interest" description="Disordered" evidence="4">
    <location>
        <begin position="3884"/>
        <end position="3929"/>
    </location>
</feature>
<sequence length="4067" mass="464205">MNVNNSKQDQLCSDTPSESSLNNPISDVINTENTCSTYLKSPSPTLFPVHAFNTLNSLLSRPHWQVPVLPDSQLETVLLASINMAKHGEDIHSQDCLRFYSDGLISSFQKIFHNDAVTRWDSHILHFIYANSLLGIELCSIKAKSDCPAILELESILFDPNSQFHTRSMISTSVTHEIRYGVHRNVVCRFEDIIKLLPHISISNENDSTCQQQPGQIEEDTNPMENNDPLTLYNTVQIKEYSISYANYKDAPILVDFINLFGRFSGFDRLKARFLELDNKYHGDQQQTDMLQQQLQQQSNDQTEFLSLSLIYAYLHPFALCSNYLSDSVVEEYFKPIVTIIVNYLSHLTDDQIKRETKKELRKDDFITSLKLSLCTLIKRIPSSTEDDIETIELLSLNLIYRFFQLSSFNGKMNTLNELIRLLPNTNSLRVGQWITDIKLLKLLLRENLHQLQYVEKVEEIIRFMIRKLLLTSDDLDIIWESQIGKHETIIKNIFNMLTRLALEFSMNQLNYLFNCFKQSWKKATKRQRERLIDLITMLAEQDTDGMMMQKTLDLLWDWAISLKFSTDLMNASLKSHAKILSCNNKPFVCQLRSVWLGKLASFLKIEPNNDEGCLLPAAKQFIEIANLYNTGSSNENTLIQSINQRHNVLKAAVDCIIQTMWSVHEERLNVIIKNQSIPFKSPISMNTTKNLNSDLQLIKVKELLKLLRYLIFQCHLLCTVDLLQGIWDSLLKPTFQPNLIVNNHILLKFQNQIVLSNDCDLCFKWFTLFFNDSIWLKCRDFIWDNYSILNPKLMTNAGVEFVVQLFCRINSDNTCIISELNGFNTIKLLSMTSSSATETSTIIPNKIDYTITALNSNYSTVTKTMTTMNNTLTTMPTTISTSMKFINLKQLWNFILYSNKIVYQKICKLLLQLYTNYSSTINLNKRKELCFNIMKLCYTYIKTEYNELISSIEKQTNYEATISSKLSPSSSSPTSLSCDPEIKSATFKRISRILKLLKRFTVRMNLEMFINDASDDYIPLKRSWIGSSFFLTVTCQGLPILFPTNSNNNNISADDDIVDNNKQIYLSDGKTVTITLVVHGNLTFGELRAYLLNFCLHGFTSNNNFKDNGNNGGVRGNSGGSSSSSSGIQCQDNNNIPHSMTNSMYQLELRIINMEQTNANDCILHHNIDNELLVNLFLFFPNWTKNFLDNRDHINNDIPFVHLELSAKLMFNNNELSSSTTESSTTTPGSFQFSYNLKVFDNIEVNATQQSSSDIALGHLDTTATTATISNNNNNFLEDDDHLLPSELKIFDSIIDRNLEQEQFANNNNSDNNDSKCDSLLIDNKLKIDNSDVLKCNQQSDVDREGEFILNTDQRIEFLLNLSRIALALNHSNIIHCIMQLLNCMPLHKKLIKFIKDNLIQLVDKKIIERCNEPILSQTWFHHLLTKPNVSTGVFNLFNNEQINLENTPNYIELLYTLQVLYCLMMPSCLVKHYHFNKLNGDHSQPYNPCNSSNNMYNCQRFFPPNTTTTTNDNNNNGNISSNTIPRTIDFTANVLFNQIPDWSDAITITLFLLRGGALNLLLSSPLLISSFTTTSSINHKVIDCDKNERKRPLSHDYLLDSCSSSLALSSFVSIVNKNDDNQIIFYDTTVHWKLLYHIRLWLLRIIRVLLISAANTLVLYNLDSISDYMCNVFKKSSFYQLLISLSVAVKDPSSCRNDFSFTNSLQQNPLSLVQSVSDSTSTTTTAAKMITERNTAENLDATADSDGDVVDNSEHNIEYICKLLLHTYKLTSNTNHPVLGGDYFLLLHALHVAQLTIESNISINEVKNYWFKSSINNTFGNLFLTGWQTRYGCENSMEYLKDFSMKPNRIDKLYSCTGINNVQENNLLEDELASLKNDLSVESFSQLVLTENKFHDINEDILPVNDTEQTVTNNLSNSTRLSSSAISLLSCESTLSSSSSTSTLSSVHQLHSLSSSSSSSNNENISGGSNNSHSSHSSSSRSCSGSSNNSDSNDIEDRNFSKLLYSNFHEQCFNSSRSGETQGSVIMEALNCIPWYQCLYPQIEFRTFLKHPLSYKMLVCLSQDHSTVDSYRSCRDRRGSNHRKHSRQYRRYPPPSVPQSHSYQYDYNYQLTGADMFQDLLFSDSLIIRISTRYSMHTLLTFTENRDYVYYALEQMFNWLPNYVPSKITQSDEYFNLLVQIIPFMDNHEQFLQSAHQWFKDEIVWLRLMITDRQLGSCETPVDITPPIFHCAATPKSTDQSSSLNKEWIRFTACLRPDTIVHHFHNMSIEDKDSLICGHLRICKSLYQCFLDSTNSSLQLLASEDYNDQLFDQMKQVSGQIDDFPMNIVNSGDINNNDNVKCISNTSETLNTTDQQYNNNTSHYLINQLYLVKDLLEFLLFPASKQYKEIRMSTMCSQINNQHHIVNYDHNNINDNIINHNSYSPLSTSHLSCSRKLMNSTFDFLLSITKCNSLNSQLLTNMLYDLIFSTNARPMNFNWNYNYGLNSSNSTSLLSSSIFSDHIDKNNWPYNDYSNYNLNDNDISITHRFVGLKNGGATCYMNSIIQQLFTLDPIRDCVLSANPESLLLDYKLLIDKEASKVIDTSTAPTTLSISSDDIADNICQQRLNEELKNNTATTTTTTHDDQTSKEPEFQPLSKEKIHHLNVLYHMQTIFGHLAYSRVKYYAPVEFWRHFKFRAEAVHVGEQHDALEFFQILGNDLDEALELCKLPKIVEVVLGGKFADQKICLDCPHRYTSYESFTTLNVDILDHRNLIDSLEQYVKGELLEGDNAYHCRMCNKKIPILKRMCIQKLPLVLTIQLKRFDYDWERGVSLKFNNYCEFPRHLDMLPYTVQGLKDSTDSSSCTTTDVINNTNDNNNNTDDNNPCTKYNLRGVVVHSGQASSGHYYSFIRHYRPRTKTFKWYKYDDHNVIPVRLDKDEEAVDQWFGGEWKVPPHDLSKFAHLRSGKRWWSAYLLFYEREDFHEQIKNISIPKLGSNPKQSTLTKRVQDIVNWQNIEHLHHRIQFDPLLPEFIYNLINNNIQLCMTNSSAYQNLGFITVELLLHFIFLRYHVVISNWKSWLLLFIKLISISAPIRCELIKRMFLASPDQIRFLQFHCPYPEMRFFSAALIIYICHLCMNDPSVQCEDILHSFISLVNSSNTITNTTESSDNHKSNCCSSVCDTRSTSTNTTNATTSPNIEVTANTTKTTTAAATTTTTTASVLSYLLRSTLNETKSPVFVENSTVDNAQITARIFSATCFINRFINLPQKRSSCSLQNDSNNSDGNNNLYDQMINPGECLIQLIVHQLHFSPNTLALSSNKSFQEQQPNYHQPYSTIRSGNPSSSSFPMNAAVTSTLPSIMTAPSTSSSTTLYPSAVINNNRSTSLPSSSLSTICPSSVIWAQYFAILLDYANYGKQECCYLLRLHVPEILINYMLSYEVMLKTVVTSPSGTTTSMPYTLSSSLPGWNQESRNYDCIQTSIKRLYNELSMEIQSLSCANLRLSSCLDTLVYALLTNSTVSTTASNSNFDFYSHYKYDYNDIVNNEQNNLTTINNHDFNTTVSSLITYCGLKISLDLLSYLVRSCEIPSHYLNFSPRLSSSSPSFSTTTSSANRYSLTKTEDQVSHKINETEKCCEPHGTCPIISESFLTDTKAKSVSTNQHNPYCVTSTPLVTLSNSLIQLFFSNQSERIVKRFTGSLLNPITFKPISDILLFLSYENMNFSDLILRELVYSILHPCDLDSILKLLERLLQVSDSLKSVRIRLLFSYSNDVDLFKLLNSNFIYETNTAAYQVFYLFLNLLFTDPDVITYLSNEIYLVKVLSELTASALDSLKLDTSDNWLDDKEKTIEALEQAGRILMNLIPSIVTLPNDMIGVIENDSVQDDDGDLDDDDNANSDENQIIIANKNNNETQYDNRFSSWGKSEENDDADVEEEEDDNDDYGADDDEGEEIDERNHHLITSLCRITSSSLSTSDDPELDRLPSNHEYMISRDTTRTSTSTIVDPSLDTFNHTCITAGPPATTTYTTITTASSNNNNNSNVNNSRQIYGQLLSCNTLPGETVSQKQQEESHFNSSNDKNHKLNDNKE</sequence>
<dbReference type="Proteomes" id="UP000050790">
    <property type="component" value="Unassembled WGS sequence"/>
</dbReference>
<feature type="compositionally biased region" description="Polar residues" evidence="4">
    <location>
        <begin position="3886"/>
        <end position="3902"/>
    </location>
</feature>
<evidence type="ECO:0000256" key="3">
    <source>
        <dbReference type="ARBA" id="ARBA00022801"/>
    </source>
</evidence>
<keyword evidence="3" id="KW-0378">Hydrolase</keyword>
<feature type="region of interest" description="Disordered" evidence="4">
    <location>
        <begin position="1111"/>
        <end position="1134"/>
    </location>
</feature>
<feature type="compositionally biased region" description="Gly residues" evidence="4">
    <location>
        <begin position="1111"/>
        <end position="1120"/>
    </location>
</feature>
<dbReference type="GO" id="GO:0016579">
    <property type="term" value="P:protein deubiquitination"/>
    <property type="evidence" value="ECO:0007669"/>
    <property type="project" value="InterPro"/>
</dbReference>
<feature type="compositionally biased region" description="Basic and acidic residues" evidence="4">
    <location>
        <begin position="4046"/>
        <end position="4067"/>
    </location>
</feature>
<keyword evidence="2" id="KW-0833">Ubl conjugation pathway</keyword>
<feature type="domain" description="USP" evidence="5">
    <location>
        <begin position="2532"/>
        <end position="2962"/>
    </location>
</feature>
<evidence type="ECO:0000256" key="2">
    <source>
        <dbReference type="ARBA" id="ARBA00022786"/>
    </source>
</evidence>
<evidence type="ECO:0000313" key="6">
    <source>
        <dbReference type="Proteomes" id="UP000050790"/>
    </source>
</evidence>
<feature type="compositionally biased region" description="Basic and acidic residues" evidence="4">
    <location>
        <begin position="2624"/>
        <end position="2634"/>
    </location>
</feature>
<reference evidence="7" key="1">
    <citation type="submission" date="2023-11" db="UniProtKB">
        <authorList>
            <consortium name="WormBaseParasite"/>
        </authorList>
    </citation>
    <scope>IDENTIFICATION</scope>
</reference>
<feature type="region of interest" description="Disordered" evidence="4">
    <location>
        <begin position="2074"/>
        <end position="2100"/>
    </location>
</feature>
<name>A0AA84Z9S3_9TREM</name>
<dbReference type="InterPro" id="IPR018200">
    <property type="entry name" value="USP_CS"/>
</dbReference>
<dbReference type="InterPro" id="IPR038765">
    <property type="entry name" value="Papain-like_cys_pep_sf"/>
</dbReference>
<dbReference type="InterPro" id="IPR056850">
    <property type="entry name" value="ARM_UBP34_24_USP9X_Y"/>
</dbReference>
<dbReference type="GO" id="GO:0005829">
    <property type="term" value="C:cytosol"/>
    <property type="evidence" value="ECO:0007669"/>
    <property type="project" value="TreeGrafter"/>
</dbReference>